<keyword evidence="10" id="KW-0472">Membrane</keyword>
<evidence type="ECO:0000256" key="6">
    <source>
        <dbReference type="ARBA" id="ARBA00023002"/>
    </source>
</evidence>
<feature type="domain" description="FAD/NAD(P)-binding" evidence="12">
    <location>
        <begin position="238"/>
        <end position="554"/>
    </location>
</feature>
<proteinExistence type="inferred from homology"/>
<dbReference type="EMBL" id="SMFQ01000003">
    <property type="protein sequence ID" value="TCJ87054.1"/>
    <property type="molecule type" value="Genomic_DNA"/>
</dbReference>
<dbReference type="FunFam" id="3.30.390.30:FF:000001">
    <property type="entry name" value="Dihydrolipoyl dehydrogenase"/>
    <property type="match status" value="1"/>
</dbReference>
<keyword evidence="5" id="KW-0521">NADP</keyword>
<comment type="cofactor">
    <cofactor evidence="1">
        <name>FAD</name>
        <dbReference type="ChEBI" id="CHEBI:57692"/>
    </cofactor>
</comment>
<dbReference type="InterPro" id="IPR032816">
    <property type="entry name" value="VTT_dom"/>
</dbReference>
<dbReference type="GO" id="GO:0016668">
    <property type="term" value="F:oxidoreductase activity, acting on a sulfur group of donors, NAD(P) as acceptor"/>
    <property type="evidence" value="ECO:0007669"/>
    <property type="project" value="InterPro"/>
</dbReference>
<dbReference type="Proteomes" id="UP000294887">
    <property type="component" value="Unassembled WGS sequence"/>
</dbReference>
<comment type="caution">
    <text evidence="14">The sequence shown here is derived from an EMBL/GenBank/DDBJ whole genome shotgun (WGS) entry which is preliminary data.</text>
</comment>
<dbReference type="PANTHER" id="PTHR43014:SF2">
    <property type="entry name" value="MERCURIC REDUCTASE"/>
    <property type="match status" value="1"/>
</dbReference>
<evidence type="ECO:0000259" key="13">
    <source>
        <dbReference type="Pfam" id="PF09335"/>
    </source>
</evidence>
<keyword evidence="7" id="KW-1015">Disulfide bond</keyword>
<dbReference type="SUPFAM" id="SSF55424">
    <property type="entry name" value="FAD/NAD-linked reductases, dimerisation (C-terminal) domain"/>
    <property type="match status" value="1"/>
</dbReference>
<sequence>MNKKIIIVALIVSIIAAFFLFDLKQYLSLDYIKSQQSAFQAFYADNTFLTLLIFFVTYVVIAALSLPGAAIMTILAGTLFGLVTGTIMVSFASTLGATLAFLATRYLLQDTMESRYTEKLKSVNAGIEKEGPFYLFAMRLVPIFPFFLINIVMGLTKIPTLTFALVSQVGMLAGTIAYVFAGTQLAKIDSLSGILSPGLIFAFAVLGLFPLAARKVMDKLRANKVYANIDKPEKFDNNLIVIGAGAGGLVSSYIAAAVKAKVTLIEKHKMGGDCLNTGCVPSKAIIRTAKLLSEAQHAPQYGIEKMDAEVDFKSVMNRVHNVIRKIEPHDSVERYTELGVNVIQGEAKIIDPYRVEVNGEVLTTRNIIIGTGARPFVPNIPGLESVDYLTSDTLWDLEELPEKFIVLGGGPIGAELTQAFARLGSNVTMIEREERILIREDEDVSELVLESFNEDKVQVLTQHDAVEVVQKDGQDILLCKHNDEIVEVPFDKLLIAIGRKANISGFGLEELGVEINKNGTITANQFLETNYPNIHVVGDVTGPYQFTHTAAHMAWFASVNALFGFAKRFKVDYRVIPWATFTDPEVSRVGLNEQEAKEKGIEYEVTTYGIDDLDRAIADSADHGFVKVLTPPGKDTILGVTIVGKDSSSLIAEFVLAMKYKLGLNKILGTIHIYPTMAEANKYVAGDWKRKNAPEKLLVWVEKFHTWRRG</sequence>
<keyword evidence="8 9" id="KW-0676">Redox-active center</keyword>
<feature type="transmembrane region" description="Helical" evidence="10">
    <location>
        <begin position="133"/>
        <end position="155"/>
    </location>
</feature>
<dbReference type="Pfam" id="PF09335">
    <property type="entry name" value="VTT_dom"/>
    <property type="match status" value="1"/>
</dbReference>
<evidence type="ECO:0000256" key="2">
    <source>
        <dbReference type="ARBA" id="ARBA00007532"/>
    </source>
</evidence>
<dbReference type="GO" id="GO:0005886">
    <property type="term" value="C:plasma membrane"/>
    <property type="evidence" value="ECO:0007669"/>
    <property type="project" value="UniProtKB-ARBA"/>
</dbReference>
<dbReference type="PANTHER" id="PTHR43014">
    <property type="entry name" value="MERCURIC REDUCTASE"/>
    <property type="match status" value="1"/>
</dbReference>
<keyword evidence="6 9" id="KW-0560">Oxidoreductase</keyword>
<evidence type="ECO:0000256" key="8">
    <source>
        <dbReference type="ARBA" id="ARBA00023284"/>
    </source>
</evidence>
<feature type="domain" description="VTT" evidence="13">
    <location>
        <begin position="70"/>
        <end position="183"/>
    </location>
</feature>
<evidence type="ECO:0000256" key="9">
    <source>
        <dbReference type="RuleBase" id="RU003691"/>
    </source>
</evidence>
<reference evidence="14 15" key="1">
    <citation type="submission" date="2019-03" db="EMBL/GenBank/DDBJ databases">
        <title>Genomic Encyclopedia of Type Strains, Phase IV (KMG-IV): sequencing the most valuable type-strain genomes for metagenomic binning, comparative biology and taxonomic classification.</title>
        <authorList>
            <person name="Goeker M."/>
        </authorList>
    </citation>
    <scope>NUCLEOTIDE SEQUENCE [LARGE SCALE GENOMIC DNA]</scope>
    <source>
        <strain evidence="14 15">DSM 24830</strain>
    </source>
</reference>
<evidence type="ECO:0000256" key="3">
    <source>
        <dbReference type="ARBA" id="ARBA00022630"/>
    </source>
</evidence>
<evidence type="ECO:0000256" key="4">
    <source>
        <dbReference type="ARBA" id="ARBA00022827"/>
    </source>
</evidence>
<name>A0A4R1F3D2_9GAMM</name>
<evidence type="ECO:0000256" key="5">
    <source>
        <dbReference type="ARBA" id="ARBA00022857"/>
    </source>
</evidence>
<organism evidence="14 15">
    <name type="scientific">Cocleimonas flava</name>
    <dbReference type="NCBI Taxonomy" id="634765"/>
    <lineage>
        <taxon>Bacteria</taxon>
        <taxon>Pseudomonadati</taxon>
        <taxon>Pseudomonadota</taxon>
        <taxon>Gammaproteobacteria</taxon>
        <taxon>Thiotrichales</taxon>
        <taxon>Thiotrichaceae</taxon>
        <taxon>Cocleimonas</taxon>
    </lineage>
</organism>
<feature type="transmembrane region" description="Helical" evidence="10">
    <location>
        <begin position="161"/>
        <end position="181"/>
    </location>
</feature>
<feature type="transmembrane region" description="Helical" evidence="10">
    <location>
        <begin position="48"/>
        <end position="75"/>
    </location>
</feature>
<accession>A0A4R1F3D2</accession>
<dbReference type="OrthoDB" id="9800167at2"/>
<dbReference type="PROSITE" id="PS00076">
    <property type="entry name" value="PYRIDINE_REDOX_1"/>
    <property type="match status" value="1"/>
</dbReference>
<dbReference type="Pfam" id="PF07992">
    <property type="entry name" value="Pyr_redox_2"/>
    <property type="match status" value="1"/>
</dbReference>
<dbReference type="InterPro" id="IPR023753">
    <property type="entry name" value="FAD/NAD-binding_dom"/>
</dbReference>
<evidence type="ECO:0000256" key="10">
    <source>
        <dbReference type="SAM" id="Phobius"/>
    </source>
</evidence>
<keyword evidence="4 9" id="KW-0274">FAD</keyword>
<evidence type="ECO:0000313" key="15">
    <source>
        <dbReference type="Proteomes" id="UP000294887"/>
    </source>
</evidence>
<dbReference type="Gene3D" id="3.50.50.60">
    <property type="entry name" value="FAD/NAD(P)-binding domain"/>
    <property type="match status" value="2"/>
</dbReference>
<dbReference type="PRINTS" id="PR00368">
    <property type="entry name" value="FADPNR"/>
</dbReference>
<keyword evidence="3 9" id="KW-0285">Flavoprotein</keyword>
<evidence type="ECO:0000259" key="12">
    <source>
        <dbReference type="Pfam" id="PF07992"/>
    </source>
</evidence>
<keyword evidence="14" id="KW-0670">Pyruvate</keyword>
<feature type="transmembrane region" description="Helical" evidence="10">
    <location>
        <begin position="87"/>
        <end position="108"/>
    </location>
</feature>
<dbReference type="InterPro" id="IPR004099">
    <property type="entry name" value="Pyr_nucl-diS_OxRdtase_dimer"/>
</dbReference>
<dbReference type="RefSeq" id="WP_131905363.1">
    <property type="nucleotide sequence ID" value="NZ_BAAAFU010000004.1"/>
</dbReference>
<feature type="domain" description="Pyridine nucleotide-disulphide oxidoreductase dimerisation" evidence="11">
    <location>
        <begin position="576"/>
        <end position="682"/>
    </location>
</feature>
<protein>
    <submittedName>
        <fullName evidence="14">Pyruvate/2-oxoglutarate dehydrogenase complex dihydrolipoamide dehydrogenase (E3) component</fullName>
    </submittedName>
</protein>
<keyword evidence="10" id="KW-0812">Transmembrane</keyword>
<dbReference type="InterPro" id="IPR012999">
    <property type="entry name" value="Pyr_OxRdtase_I_AS"/>
</dbReference>
<gene>
    <name evidence="14" type="ORF">EV695_1555</name>
</gene>
<evidence type="ECO:0000259" key="11">
    <source>
        <dbReference type="Pfam" id="PF02852"/>
    </source>
</evidence>
<dbReference type="InterPro" id="IPR036188">
    <property type="entry name" value="FAD/NAD-bd_sf"/>
</dbReference>
<dbReference type="Pfam" id="PF02852">
    <property type="entry name" value="Pyr_redox_dim"/>
    <property type="match status" value="1"/>
</dbReference>
<dbReference type="Gene3D" id="3.30.390.30">
    <property type="match status" value="1"/>
</dbReference>
<evidence type="ECO:0000256" key="1">
    <source>
        <dbReference type="ARBA" id="ARBA00001974"/>
    </source>
</evidence>
<dbReference type="PRINTS" id="PR00411">
    <property type="entry name" value="PNDRDTASEI"/>
</dbReference>
<feature type="transmembrane region" description="Helical" evidence="10">
    <location>
        <begin position="6"/>
        <end position="27"/>
    </location>
</feature>
<dbReference type="InterPro" id="IPR016156">
    <property type="entry name" value="FAD/NAD-linked_Rdtase_dimer_sf"/>
</dbReference>
<dbReference type="GO" id="GO:0003955">
    <property type="term" value="F:NAD(P)H dehydrogenase (quinone) activity"/>
    <property type="evidence" value="ECO:0007669"/>
    <property type="project" value="TreeGrafter"/>
</dbReference>
<dbReference type="SUPFAM" id="SSF51905">
    <property type="entry name" value="FAD/NAD(P)-binding domain"/>
    <property type="match status" value="1"/>
</dbReference>
<dbReference type="GO" id="GO:0050660">
    <property type="term" value="F:flavin adenine dinucleotide binding"/>
    <property type="evidence" value="ECO:0007669"/>
    <property type="project" value="TreeGrafter"/>
</dbReference>
<comment type="similarity">
    <text evidence="2 9">Belongs to the class-I pyridine nucleotide-disulfide oxidoreductase family.</text>
</comment>
<dbReference type="AlphaFoldDB" id="A0A4R1F3D2"/>
<keyword evidence="15" id="KW-1185">Reference proteome</keyword>
<feature type="transmembrane region" description="Helical" evidence="10">
    <location>
        <begin position="193"/>
        <end position="213"/>
    </location>
</feature>
<evidence type="ECO:0000256" key="7">
    <source>
        <dbReference type="ARBA" id="ARBA00023157"/>
    </source>
</evidence>
<evidence type="ECO:0000313" key="14">
    <source>
        <dbReference type="EMBL" id="TCJ87054.1"/>
    </source>
</evidence>
<keyword evidence="10" id="KW-1133">Transmembrane helix</keyword>